<accession>A0A5S4G4B4</accession>
<protein>
    <submittedName>
        <fullName evidence="2">Phenylacetate--CoA ligase family protein</fullName>
    </submittedName>
</protein>
<dbReference type="PANTHER" id="PTHR36932">
    <property type="entry name" value="CAPSULAR POLYSACCHARIDE BIOSYNTHESIS PROTEIN"/>
    <property type="match status" value="1"/>
</dbReference>
<dbReference type="Proteomes" id="UP000306628">
    <property type="component" value="Unassembled WGS sequence"/>
</dbReference>
<dbReference type="SUPFAM" id="SSF56801">
    <property type="entry name" value="Acetyl-CoA synthetase-like"/>
    <property type="match status" value="1"/>
</dbReference>
<name>A0A5S4G4B4_9ACTN</name>
<dbReference type="EMBL" id="VCKX01000157">
    <property type="protein sequence ID" value="TMR27853.1"/>
    <property type="molecule type" value="Genomic_DNA"/>
</dbReference>
<keyword evidence="2" id="KW-0436">Ligase</keyword>
<sequence length="460" mass="50259">MGETAGLSRDARRTLRLGPEAIAERQRTRLAELVAYARARSPFYRELYRDLPERVDDPALLPVTSKKTLMPRFDDWVTDRAVTLERVEAFVADPGLVGERFQDEYLVATTSGTSGLRGLFLQDAQTMAVHTALGTRAGSGLKAGDVFRILARAGRTAIVSAPGGHFSTVASAAWFRRERPLLGRTLRVFSINQPLPDLVAELNHYNPASIAGFLSMLTLLAREQEAGRLRIRPATIIAGGETATPESLERIGDAFHTKARASYAATECGFLSYGCEHGWYHVNSDWALAEPVDADHRPVPPGEPSHTVLVSNLANRVQPILRYDLGDSVLLRPDPCPCGSPLPAIRVQGRAADLLTFPTGRGEQVSISPMLFGTLLDRAAGVEQYQIVQSAPGTLRVRLRPSDGADAELVWQRMRGEIAQLLAEHKADDVVLERAEEPPQQSSGGKFRRIIPLTDPGRPA</sequence>
<evidence type="ECO:0000313" key="2">
    <source>
        <dbReference type="EMBL" id="TMR27853.1"/>
    </source>
</evidence>
<proteinExistence type="predicted"/>
<dbReference type="OrthoDB" id="580775at2"/>
<dbReference type="Gene3D" id="3.40.50.12780">
    <property type="entry name" value="N-terminal domain of ligase-like"/>
    <property type="match status" value="1"/>
</dbReference>
<comment type="caution">
    <text evidence="2">The sequence shown here is derived from an EMBL/GenBank/DDBJ whole genome shotgun (WGS) entry which is preliminary data.</text>
</comment>
<organism evidence="2 3">
    <name type="scientific">Nonomuraea zeae</name>
    <dbReference type="NCBI Taxonomy" id="1642303"/>
    <lineage>
        <taxon>Bacteria</taxon>
        <taxon>Bacillati</taxon>
        <taxon>Actinomycetota</taxon>
        <taxon>Actinomycetes</taxon>
        <taxon>Streptosporangiales</taxon>
        <taxon>Streptosporangiaceae</taxon>
        <taxon>Nonomuraea</taxon>
    </lineage>
</organism>
<feature type="region of interest" description="Disordered" evidence="1">
    <location>
        <begin position="435"/>
        <end position="460"/>
    </location>
</feature>
<reference evidence="2 3" key="1">
    <citation type="submission" date="2019-05" db="EMBL/GenBank/DDBJ databases">
        <title>Draft genome sequence of Nonomuraea zeae DSM 100528.</title>
        <authorList>
            <person name="Saricaoglu S."/>
            <person name="Isik K."/>
        </authorList>
    </citation>
    <scope>NUCLEOTIDE SEQUENCE [LARGE SCALE GENOMIC DNA]</scope>
    <source>
        <strain evidence="2 3">DSM 100528</strain>
    </source>
</reference>
<dbReference type="InterPro" id="IPR053158">
    <property type="entry name" value="CapK_Type1_Caps_Biosynth"/>
</dbReference>
<keyword evidence="3" id="KW-1185">Reference proteome</keyword>
<evidence type="ECO:0000313" key="3">
    <source>
        <dbReference type="Proteomes" id="UP000306628"/>
    </source>
</evidence>
<dbReference type="PANTHER" id="PTHR36932:SF1">
    <property type="entry name" value="CAPSULAR POLYSACCHARIDE BIOSYNTHESIS PROTEIN"/>
    <property type="match status" value="1"/>
</dbReference>
<dbReference type="InterPro" id="IPR042099">
    <property type="entry name" value="ANL_N_sf"/>
</dbReference>
<evidence type="ECO:0000256" key="1">
    <source>
        <dbReference type="SAM" id="MobiDB-lite"/>
    </source>
</evidence>
<gene>
    <name evidence="2" type="ORF">ETD85_37720</name>
</gene>
<dbReference type="AlphaFoldDB" id="A0A5S4G4B4"/>
<dbReference type="RefSeq" id="WP_138694618.1">
    <property type="nucleotide sequence ID" value="NZ_JBHSAZ010000055.1"/>
</dbReference>
<dbReference type="GO" id="GO:0016874">
    <property type="term" value="F:ligase activity"/>
    <property type="evidence" value="ECO:0007669"/>
    <property type="project" value="UniProtKB-KW"/>
</dbReference>